<keyword evidence="1" id="KW-0805">Transcription regulation</keyword>
<name>A0ABV5IL37_9ACTN</name>
<dbReference type="Pfam" id="PF00392">
    <property type="entry name" value="GntR"/>
    <property type="match status" value="1"/>
</dbReference>
<evidence type="ECO:0000259" key="4">
    <source>
        <dbReference type="PROSITE" id="PS50949"/>
    </source>
</evidence>
<evidence type="ECO:0000256" key="2">
    <source>
        <dbReference type="ARBA" id="ARBA00023125"/>
    </source>
</evidence>
<evidence type="ECO:0000313" key="6">
    <source>
        <dbReference type="Proteomes" id="UP001589647"/>
    </source>
</evidence>
<dbReference type="InterPro" id="IPR000524">
    <property type="entry name" value="Tscrpt_reg_HTH_GntR"/>
</dbReference>
<evidence type="ECO:0000256" key="1">
    <source>
        <dbReference type="ARBA" id="ARBA00023015"/>
    </source>
</evidence>
<dbReference type="InterPro" id="IPR011711">
    <property type="entry name" value="GntR_C"/>
</dbReference>
<organism evidence="5 6">
    <name type="scientific">Nonomuraea spiralis</name>
    <dbReference type="NCBI Taxonomy" id="46182"/>
    <lineage>
        <taxon>Bacteria</taxon>
        <taxon>Bacillati</taxon>
        <taxon>Actinomycetota</taxon>
        <taxon>Actinomycetes</taxon>
        <taxon>Streptosporangiales</taxon>
        <taxon>Streptosporangiaceae</taxon>
        <taxon>Nonomuraea</taxon>
    </lineage>
</organism>
<reference evidence="5 6" key="1">
    <citation type="submission" date="2024-09" db="EMBL/GenBank/DDBJ databases">
        <authorList>
            <person name="Sun Q."/>
            <person name="Mori K."/>
        </authorList>
    </citation>
    <scope>NUCLEOTIDE SEQUENCE [LARGE SCALE GENOMIC DNA]</scope>
    <source>
        <strain evidence="5 6">CCM 3426</strain>
    </source>
</reference>
<dbReference type="InterPro" id="IPR008920">
    <property type="entry name" value="TF_FadR/GntR_C"/>
</dbReference>
<dbReference type="PROSITE" id="PS50949">
    <property type="entry name" value="HTH_GNTR"/>
    <property type="match status" value="1"/>
</dbReference>
<evidence type="ECO:0000256" key="3">
    <source>
        <dbReference type="ARBA" id="ARBA00023163"/>
    </source>
</evidence>
<gene>
    <name evidence="5" type="ORF">ACFFV7_28910</name>
</gene>
<accession>A0ABV5IL37</accession>
<dbReference type="Gene3D" id="1.10.10.10">
    <property type="entry name" value="Winged helix-like DNA-binding domain superfamily/Winged helix DNA-binding domain"/>
    <property type="match status" value="1"/>
</dbReference>
<proteinExistence type="predicted"/>
<dbReference type="SMART" id="SM00345">
    <property type="entry name" value="HTH_GNTR"/>
    <property type="match status" value="1"/>
</dbReference>
<evidence type="ECO:0000313" key="5">
    <source>
        <dbReference type="EMBL" id="MFB9205247.1"/>
    </source>
</evidence>
<dbReference type="PANTHER" id="PTHR43537">
    <property type="entry name" value="TRANSCRIPTIONAL REGULATOR, GNTR FAMILY"/>
    <property type="match status" value="1"/>
</dbReference>
<protein>
    <submittedName>
        <fullName evidence="5">FadR/GntR family transcriptional regulator</fullName>
    </submittedName>
</protein>
<dbReference type="SMART" id="SM00895">
    <property type="entry name" value="FCD"/>
    <property type="match status" value="1"/>
</dbReference>
<dbReference type="Pfam" id="PF07729">
    <property type="entry name" value="FCD"/>
    <property type="match status" value="1"/>
</dbReference>
<dbReference type="RefSeq" id="WP_379478625.1">
    <property type="nucleotide sequence ID" value="NZ_JBHMEI010000027.1"/>
</dbReference>
<dbReference type="Proteomes" id="UP001589647">
    <property type="component" value="Unassembled WGS sequence"/>
</dbReference>
<dbReference type="InterPro" id="IPR036388">
    <property type="entry name" value="WH-like_DNA-bd_sf"/>
</dbReference>
<keyword evidence="6" id="KW-1185">Reference proteome</keyword>
<dbReference type="Gene3D" id="1.20.120.530">
    <property type="entry name" value="GntR ligand-binding domain-like"/>
    <property type="match status" value="1"/>
</dbReference>
<keyword evidence="2" id="KW-0238">DNA-binding</keyword>
<comment type="caution">
    <text evidence="5">The sequence shown here is derived from an EMBL/GenBank/DDBJ whole genome shotgun (WGS) entry which is preliminary data.</text>
</comment>
<keyword evidence="3" id="KW-0804">Transcription</keyword>
<dbReference type="SUPFAM" id="SSF48008">
    <property type="entry name" value="GntR ligand-binding domain-like"/>
    <property type="match status" value="1"/>
</dbReference>
<dbReference type="PANTHER" id="PTHR43537:SF44">
    <property type="entry name" value="GNTR FAMILY REGULATORY PROTEIN"/>
    <property type="match status" value="1"/>
</dbReference>
<feature type="domain" description="HTH gntR-type" evidence="4">
    <location>
        <begin position="6"/>
        <end position="73"/>
    </location>
</feature>
<dbReference type="SUPFAM" id="SSF46785">
    <property type="entry name" value="Winged helix' DNA-binding domain"/>
    <property type="match status" value="1"/>
</dbReference>
<dbReference type="InterPro" id="IPR036390">
    <property type="entry name" value="WH_DNA-bd_sf"/>
</dbReference>
<sequence length="228" mass="24827">MSYPRRGMHGEVVEDLGRRIVAGDPGASGQLDPAELGRRYQVSHTVVREALKTLAAKGLVDARPKRGTYVRPRGDWSLLDADVLRWRFTQRGDGDMLRDLAEVRAVVEPAGARLAAARRTDDDVAALEKAYEHMAATAADPVAHTEADVAFHRLLLAASHNELLECLEVVIAAALTARDRLVHSTGERPGFSATHRAVLDAVRAGEPEAAESAMRDLLAQAERDEENL</sequence>
<dbReference type="EMBL" id="JBHMEI010000027">
    <property type="protein sequence ID" value="MFB9205247.1"/>
    <property type="molecule type" value="Genomic_DNA"/>
</dbReference>
<dbReference type="CDD" id="cd07377">
    <property type="entry name" value="WHTH_GntR"/>
    <property type="match status" value="1"/>
</dbReference>